<proteinExistence type="predicted"/>
<name>A0A8K0Y1B3_9RHOB</name>
<keyword evidence="1" id="KW-0472">Membrane</keyword>
<organism evidence="2 3">
    <name type="scientific">Szabonella alba</name>
    <dbReference type="NCBI Taxonomy" id="2804194"/>
    <lineage>
        <taxon>Bacteria</taxon>
        <taxon>Pseudomonadati</taxon>
        <taxon>Pseudomonadota</taxon>
        <taxon>Alphaproteobacteria</taxon>
        <taxon>Rhodobacterales</taxon>
        <taxon>Paracoccaceae</taxon>
        <taxon>Szabonella</taxon>
    </lineage>
</organism>
<evidence type="ECO:0000256" key="1">
    <source>
        <dbReference type="SAM" id="Phobius"/>
    </source>
</evidence>
<feature type="transmembrane region" description="Helical" evidence="1">
    <location>
        <begin position="12"/>
        <end position="40"/>
    </location>
</feature>
<dbReference type="RefSeq" id="WP_202688632.1">
    <property type="nucleotide sequence ID" value="NZ_JAESVN010000004.1"/>
</dbReference>
<comment type="caution">
    <text evidence="2">The sequence shown here is derived from an EMBL/GenBank/DDBJ whole genome shotgun (WGS) entry which is preliminary data.</text>
</comment>
<keyword evidence="1" id="KW-1133">Transmembrane helix</keyword>
<reference evidence="2" key="1">
    <citation type="submission" date="2021-01" db="EMBL/GenBank/DDBJ databases">
        <title>Tabrizicola alba sp. nov. a motile alkaliphilic bacterium isolated from a soda lake.</title>
        <authorList>
            <person name="Szuroczki S."/>
            <person name="Abbaszade G."/>
            <person name="Schumann P."/>
            <person name="Toth E."/>
        </authorList>
    </citation>
    <scope>NUCLEOTIDE SEQUENCE</scope>
    <source>
        <strain evidence="2">DMG-N-6</strain>
    </source>
</reference>
<sequence>MNFLRWPGEAKPLHWVTLLTSAVTVWVGAAVLGIVVAQFARLLSDSHADLALMAGGIGLVLLFSPLYSWIGFLIALPFEYWLARRQFFGWGMALLLGTAIGAVLTPILDTILPLFMGGPMLVLQWLVIATVERGRTRFAPPPADSP</sequence>
<feature type="transmembrane region" description="Helical" evidence="1">
    <location>
        <begin position="87"/>
        <end position="105"/>
    </location>
</feature>
<keyword evidence="3" id="KW-1185">Reference proteome</keyword>
<keyword evidence="1" id="KW-0812">Transmembrane</keyword>
<feature type="transmembrane region" description="Helical" evidence="1">
    <location>
        <begin position="52"/>
        <end position="75"/>
    </location>
</feature>
<dbReference type="EMBL" id="JAESVN010000004">
    <property type="protein sequence ID" value="MBL4917702.1"/>
    <property type="molecule type" value="Genomic_DNA"/>
</dbReference>
<accession>A0A8K0Y1B3</accession>
<dbReference type="AlphaFoldDB" id="A0A8K0Y1B3"/>
<feature type="transmembrane region" description="Helical" evidence="1">
    <location>
        <begin position="111"/>
        <end position="131"/>
    </location>
</feature>
<gene>
    <name evidence="2" type="ORF">JL811_10755</name>
</gene>
<dbReference type="Proteomes" id="UP000648908">
    <property type="component" value="Unassembled WGS sequence"/>
</dbReference>
<protein>
    <submittedName>
        <fullName evidence="2">Uncharacterized protein</fullName>
    </submittedName>
</protein>
<evidence type="ECO:0000313" key="2">
    <source>
        <dbReference type="EMBL" id="MBL4917702.1"/>
    </source>
</evidence>
<evidence type="ECO:0000313" key="3">
    <source>
        <dbReference type="Proteomes" id="UP000648908"/>
    </source>
</evidence>